<dbReference type="RefSeq" id="XP_018847926.1">
    <property type="nucleotide sequence ID" value="XM_018992381.1"/>
</dbReference>
<reference evidence="2" key="1">
    <citation type="submission" date="2025-08" db="UniProtKB">
        <authorList>
            <consortium name="RefSeq"/>
        </authorList>
    </citation>
    <scope>IDENTIFICATION</scope>
    <source>
        <tissue evidence="2">Leaves</tissue>
    </source>
</reference>
<sequence length="294" mass="33373">MASSPLNQKSNYHARSVSLPSRPHPLILQCNEHLCRLGASDTTSSSPSTTLRSKLSCLQDLYECVEKLLQLPQSQQAIVLERHEKWVEELFDGSLHLLDACSAAKDAVIHTKECTRELQSIMRRRRGDDMGFEREVRKYLMSRKVVKKAVQRALKGMESKRGNKNHENLAMVSTLREIEAATLNVFESLLSYIIGPKLRSKPSSWSLVSKLVLPKRVACDNEETERSEIEMVDAALYAIISEKASKSDHIVNAENVQNLLGKLEPNVQDLEEGLERLFRRLIKTRVSLLNIFNH</sequence>
<dbReference type="InterPro" id="IPR004320">
    <property type="entry name" value="BPS1_pln"/>
</dbReference>
<dbReference type="PANTHER" id="PTHR33070:SF129">
    <property type="entry name" value="DUF241 DOMAIN PROTEIN"/>
    <property type="match status" value="1"/>
</dbReference>
<dbReference type="AlphaFoldDB" id="A0A2I4GVL4"/>
<dbReference type="GO" id="GO:0048367">
    <property type="term" value="P:shoot system development"/>
    <property type="evidence" value="ECO:0007669"/>
    <property type="project" value="InterPro"/>
</dbReference>
<dbReference type="Gramene" id="Jr02_08330_p1">
    <property type="protein sequence ID" value="cds.Jr02_08330_p1"/>
    <property type="gene ID" value="Jr02_08330"/>
</dbReference>
<keyword evidence="1" id="KW-1185">Reference proteome</keyword>
<dbReference type="OrthoDB" id="1701699at2759"/>
<dbReference type="Pfam" id="PF03087">
    <property type="entry name" value="BPS1"/>
    <property type="match status" value="1"/>
</dbReference>
<dbReference type="KEGG" id="jre:109011262"/>
<evidence type="ECO:0000313" key="1">
    <source>
        <dbReference type="Proteomes" id="UP000235220"/>
    </source>
</evidence>
<protein>
    <submittedName>
        <fullName evidence="2">Uncharacterized protein LOC109011262</fullName>
    </submittedName>
</protein>
<dbReference type="Proteomes" id="UP000235220">
    <property type="component" value="Chromosome 2"/>
</dbReference>
<dbReference type="PANTHER" id="PTHR33070">
    <property type="entry name" value="OS06G0725500 PROTEIN"/>
    <property type="match status" value="1"/>
</dbReference>
<organism evidence="1 2">
    <name type="scientific">Juglans regia</name>
    <name type="common">English walnut</name>
    <dbReference type="NCBI Taxonomy" id="51240"/>
    <lineage>
        <taxon>Eukaryota</taxon>
        <taxon>Viridiplantae</taxon>
        <taxon>Streptophyta</taxon>
        <taxon>Embryophyta</taxon>
        <taxon>Tracheophyta</taxon>
        <taxon>Spermatophyta</taxon>
        <taxon>Magnoliopsida</taxon>
        <taxon>eudicotyledons</taxon>
        <taxon>Gunneridae</taxon>
        <taxon>Pentapetalae</taxon>
        <taxon>rosids</taxon>
        <taxon>fabids</taxon>
        <taxon>Fagales</taxon>
        <taxon>Juglandaceae</taxon>
        <taxon>Juglans</taxon>
    </lineage>
</organism>
<proteinExistence type="predicted"/>
<dbReference type="STRING" id="51240.A0A2I4GVL4"/>
<name>A0A2I4GVL4_JUGRE</name>
<gene>
    <name evidence="2" type="primary">LOC109011262</name>
</gene>
<dbReference type="GeneID" id="109011262"/>
<accession>A0A2I4GVL4</accession>
<dbReference type="GO" id="GO:0048364">
    <property type="term" value="P:root development"/>
    <property type="evidence" value="ECO:0007669"/>
    <property type="project" value="InterPro"/>
</dbReference>
<evidence type="ECO:0000313" key="2">
    <source>
        <dbReference type="RefSeq" id="XP_018847926.1"/>
    </source>
</evidence>